<dbReference type="InterPro" id="IPR036397">
    <property type="entry name" value="RNaseH_sf"/>
</dbReference>
<dbReference type="PANTHER" id="PTHR37984">
    <property type="entry name" value="PROTEIN CBG26694"/>
    <property type="match status" value="1"/>
</dbReference>
<dbReference type="GO" id="GO:0015074">
    <property type="term" value="P:DNA integration"/>
    <property type="evidence" value="ECO:0007669"/>
    <property type="project" value="InterPro"/>
</dbReference>
<dbReference type="InterPro" id="IPR008593">
    <property type="entry name" value="Dam_MeTrfase"/>
</dbReference>
<dbReference type="GO" id="GO:0003677">
    <property type="term" value="F:DNA binding"/>
    <property type="evidence" value="ECO:0007669"/>
    <property type="project" value="InterPro"/>
</dbReference>
<protein>
    <submittedName>
        <fullName evidence="11">Uncharacterized protein</fullName>
    </submittedName>
</protein>
<dbReference type="Gene3D" id="3.30.420.10">
    <property type="entry name" value="Ribonuclease H-like superfamily/Ribonuclease H"/>
    <property type="match status" value="1"/>
</dbReference>
<feature type="region of interest" description="Disordered" evidence="8">
    <location>
        <begin position="1"/>
        <end position="35"/>
    </location>
</feature>
<dbReference type="GO" id="GO:0003964">
    <property type="term" value="F:RNA-directed DNA polymerase activity"/>
    <property type="evidence" value="ECO:0007669"/>
    <property type="project" value="UniProtKB-KW"/>
</dbReference>
<dbReference type="InterPro" id="IPR043502">
    <property type="entry name" value="DNA/RNA_pol_sf"/>
</dbReference>
<evidence type="ECO:0000259" key="10">
    <source>
        <dbReference type="PROSITE" id="PS50994"/>
    </source>
</evidence>
<dbReference type="SUPFAM" id="SSF53098">
    <property type="entry name" value="Ribonuclease H-like"/>
    <property type="match status" value="1"/>
</dbReference>
<dbReference type="GO" id="GO:0008233">
    <property type="term" value="F:peptidase activity"/>
    <property type="evidence" value="ECO:0007669"/>
    <property type="project" value="UniProtKB-KW"/>
</dbReference>
<dbReference type="EMBL" id="LGRX02002705">
    <property type="protein sequence ID" value="KAK3283626.1"/>
    <property type="molecule type" value="Genomic_DNA"/>
</dbReference>
<dbReference type="SMART" id="SM00298">
    <property type="entry name" value="CHROMO"/>
    <property type="match status" value="1"/>
</dbReference>
<keyword evidence="6" id="KW-0378">Hydrolase</keyword>
<evidence type="ECO:0000256" key="3">
    <source>
        <dbReference type="ARBA" id="ARBA00022695"/>
    </source>
</evidence>
<dbReference type="PROSITE" id="PS50994">
    <property type="entry name" value="INTEGRASE"/>
    <property type="match status" value="1"/>
</dbReference>
<keyword evidence="12" id="KW-1185">Reference proteome</keyword>
<sequence>MAEKSQGDKTSAFAATAVDTEDAKPAADTEDAEVNPEWTLKFQDFWGSEYEKEMTTALPNIDGLRHDPQDEADINLDPEPSKKGPPCQRIYKNPYAAPCLMVPKPGNPKELRLVIDYRLLNRQTVKDKYPLPDIQMIFDEMQGAKFFSSFDAVDGFWQVPMAPGDVEKTAFTTQMGSYEWLVMPQGLQNSPSQYQRRMQRALGHLPFVRIFIDDVVVFSNTAAEHYEHVKQLLLTCREKGVFLKRSKCQLLKKFLRFLGHCISADGCRPQHDKVAAVRDWPELETVTHVRQFLGLAGYYRRFIHCFSEIAQPLTRLTKSDVPWEWGSMQQWAFEELKKALTSAPVLALPNIKGAADGTAPFVVQTDASGIALGGVLMQDNNGDGLGLRVIAYESRQFSAAEQNYHTGERELGALHHCTAVTWRHYLIFTNFRSQGDHRPLEWLMEPGRELSRRQTRWYMDLTRPDFKDKDVREGLKEAGVIDPTSDLPKDPLATLGSECFSSSPPAAHPHWAQTVDCWLSAVETLSVAEQAMGLGETIALVNPKLYRGAKENDLDFDMPDWPEAKGNWRVRAEYSSKYIEKFGPFDVDACCDFGGRNRQADRFWTDCLSEKWRGLRVWCNPPYNSSHITVEAILNKYIAEWKAEPENTSAVFVLPDHQSKLPAWRKLFRKANMQIVEVVPTHDDKGDPNQFFENPDGKAFDLRWPVLIVHAPPAKPQPARVRHPRTTPAVIRTGEAADFRDTISQQSDSKFLRALKAEYTREGSLRLLREKVKAAPHQCLQDFRLVGEVVWRTVAGRYQLVLGEDSPLREVVIRHAHESLSSGHTGRDNKTLERVLRRFWWRGAADDVGTWVASCAVCQSVRPRGTYPDGLLNPHSIPNRPWQDVAVDFVTGLPVSERGNDAFVAFTCKLTKMVHVIPMNFGDSSAAVVARIYFDSVWRLHGAPMKIVSDHDPRFQDAFWQELMRLMGVKVARTTPYNPRSDGQAEHSNRVIEGMLRSFVDANVEDWDLFTTNVEFAINDSRSESTGFTPFELVFGFSLLSQLDLFLEAAQSTAGRRTGGVVPEEVVVDGQKEAHVERILARRVRSVRGKEVEEWKVRWTGYSKAHDQWRTRDKLERGGPLQQLREFEQARLRMESQVRDEATRRREQRGRHSAQAGVTLAHLITNPCDELDQLEQMEHDTPLPWERQERTEDGSLALMTELMAIQTECYYPQLKIIDYLEPKHWLMENPRGRFPNALRLRPMMRQLPPPADGRPAAMIRKLLSWDLIRSRLERVNPRVYTLYQRPCCDNFSDIYASASLKARFRFQVAPFFMKVVPW</sequence>
<dbReference type="InterPro" id="IPR050951">
    <property type="entry name" value="Retrovirus_Pol_polyprotein"/>
</dbReference>
<evidence type="ECO:0000256" key="6">
    <source>
        <dbReference type="ARBA" id="ARBA00022801"/>
    </source>
</evidence>
<dbReference type="InterPro" id="IPR000477">
    <property type="entry name" value="RT_dom"/>
</dbReference>
<evidence type="ECO:0000256" key="5">
    <source>
        <dbReference type="ARBA" id="ARBA00022759"/>
    </source>
</evidence>
<evidence type="ECO:0000256" key="8">
    <source>
        <dbReference type="SAM" id="MobiDB-lite"/>
    </source>
</evidence>
<dbReference type="Pfam" id="PF00385">
    <property type="entry name" value="Chromo"/>
    <property type="match status" value="1"/>
</dbReference>
<feature type="domain" description="Integrase catalytic" evidence="10">
    <location>
        <begin position="877"/>
        <end position="1038"/>
    </location>
</feature>
<dbReference type="FunFam" id="3.10.10.10:FF:000007">
    <property type="entry name" value="Retrovirus-related Pol polyprotein from transposon 17.6-like Protein"/>
    <property type="match status" value="1"/>
</dbReference>
<dbReference type="Gene3D" id="3.10.10.10">
    <property type="entry name" value="HIV Type 1 Reverse Transcriptase, subunit A, domain 1"/>
    <property type="match status" value="1"/>
</dbReference>
<dbReference type="GO" id="GO:0009307">
    <property type="term" value="P:DNA restriction-modification system"/>
    <property type="evidence" value="ECO:0007669"/>
    <property type="project" value="InterPro"/>
</dbReference>
<keyword evidence="5" id="KW-0255">Endonuclease</keyword>
<dbReference type="InterPro" id="IPR023780">
    <property type="entry name" value="Chromo_domain"/>
</dbReference>
<dbReference type="InterPro" id="IPR012337">
    <property type="entry name" value="RNaseH-like_sf"/>
</dbReference>
<accession>A0AAE0GUE9</accession>
<dbReference type="Proteomes" id="UP001190700">
    <property type="component" value="Unassembled WGS sequence"/>
</dbReference>
<dbReference type="Gene3D" id="2.40.50.40">
    <property type="match status" value="1"/>
</dbReference>
<dbReference type="PANTHER" id="PTHR37984:SF5">
    <property type="entry name" value="PROTEIN NYNRIN-LIKE"/>
    <property type="match status" value="1"/>
</dbReference>
<keyword evidence="7" id="KW-0695">RNA-directed DNA polymerase</keyword>
<dbReference type="Pfam" id="PF17921">
    <property type="entry name" value="Integrase_H2C2"/>
    <property type="match status" value="1"/>
</dbReference>
<dbReference type="InterPro" id="IPR041373">
    <property type="entry name" value="RT_RNaseH"/>
</dbReference>
<dbReference type="InterPro" id="IPR041588">
    <property type="entry name" value="Integrase_H2C2"/>
</dbReference>
<feature type="region of interest" description="Disordered" evidence="8">
    <location>
        <begin position="60"/>
        <end position="88"/>
    </location>
</feature>
<comment type="caution">
    <text evidence="11">The sequence shown here is derived from an EMBL/GenBank/DDBJ whole genome shotgun (WGS) entry which is preliminary data.</text>
</comment>
<gene>
    <name evidence="11" type="ORF">CYMTET_8712</name>
</gene>
<dbReference type="CDD" id="cd01647">
    <property type="entry name" value="RT_LTR"/>
    <property type="match status" value="1"/>
</dbReference>
<dbReference type="GO" id="GO:0004519">
    <property type="term" value="F:endonuclease activity"/>
    <property type="evidence" value="ECO:0007669"/>
    <property type="project" value="UniProtKB-KW"/>
</dbReference>
<dbReference type="Pfam" id="PF05869">
    <property type="entry name" value="Dam"/>
    <property type="match status" value="1"/>
</dbReference>
<dbReference type="GO" id="GO:0009007">
    <property type="term" value="F:site-specific DNA-methyltransferase (adenine-specific) activity"/>
    <property type="evidence" value="ECO:0007669"/>
    <property type="project" value="InterPro"/>
</dbReference>
<evidence type="ECO:0000259" key="9">
    <source>
        <dbReference type="PROSITE" id="PS50013"/>
    </source>
</evidence>
<dbReference type="SUPFAM" id="SSF54160">
    <property type="entry name" value="Chromo domain-like"/>
    <property type="match status" value="1"/>
</dbReference>
<dbReference type="PROSITE" id="PS50013">
    <property type="entry name" value="CHROMO_2"/>
    <property type="match status" value="1"/>
</dbReference>
<evidence type="ECO:0000256" key="1">
    <source>
        <dbReference type="ARBA" id="ARBA00022670"/>
    </source>
</evidence>
<feature type="domain" description="Chromo" evidence="9">
    <location>
        <begin position="1074"/>
        <end position="1139"/>
    </location>
</feature>
<evidence type="ECO:0000256" key="2">
    <source>
        <dbReference type="ARBA" id="ARBA00022679"/>
    </source>
</evidence>
<dbReference type="SUPFAM" id="SSF56672">
    <property type="entry name" value="DNA/RNA polymerases"/>
    <property type="match status" value="1"/>
</dbReference>
<dbReference type="FunFam" id="3.30.70.270:FF:000020">
    <property type="entry name" value="Transposon Tf2-6 polyprotein-like Protein"/>
    <property type="match status" value="1"/>
</dbReference>
<evidence type="ECO:0000256" key="4">
    <source>
        <dbReference type="ARBA" id="ARBA00022722"/>
    </source>
</evidence>
<dbReference type="InterPro" id="IPR016197">
    <property type="entry name" value="Chromo-like_dom_sf"/>
</dbReference>
<keyword evidence="3" id="KW-0548">Nucleotidyltransferase</keyword>
<evidence type="ECO:0000256" key="7">
    <source>
        <dbReference type="ARBA" id="ARBA00022918"/>
    </source>
</evidence>
<dbReference type="CDD" id="cd09274">
    <property type="entry name" value="RNase_HI_RT_Ty3"/>
    <property type="match status" value="1"/>
</dbReference>
<dbReference type="InterPro" id="IPR001584">
    <property type="entry name" value="Integrase_cat-core"/>
</dbReference>
<evidence type="ECO:0000313" key="11">
    <source>
        <dbReference type="EMBL" id="KAK3283626.1"/>
    </source>
</evidence>
<dbReference type="InterPro" id="IPR043128">
    <property type="entry name" value="Rev_trsase/Diguanyl_cyclase"/>
</dbReference>
<keyword evidence="1" id="KW-0645">Protease</keyword>
<keyword evidence="4" id="KW-0540">Nuclease</keyword>
<dbReference type="Gene3D" id="1.10.340.70">
    <property type="match status" value="1"/>
</dbReference>
<dbReference type="Pfam" id="PF00078">
    <property type="entry name" value="RVT_1"/>
    <property type="match status" value="1"/>
</dbReference>
<keyword evidence="2" id="KW-0808">Transferase</keyword>
<name>A0AAE0GUE9_9CHLO</name>
<dbReference type="GO" id="GO:0006508">
    <property type="term" value="P:proteolysis"/>
    <property type="evidence" value="ECO:0007669"/>
    <property type="project" value="UniProtKB-KW"/>
</dbReference>
<organism evidence="11 12">
    <name type="scientific">Cymbomonas tetramitiformis</name>
    <dbReference type="NCBI Taxonomy" id="36881"/>
    <lineage>
        <taxon>Eukaryota</taxon>
        <taxon>Viridiplantae</taxon>
        <taxon>Chlorophyta</taxon>
        <taxon>Pyramimonadophyceae</taxon>
        <taxon>Pyramimonadales</taxon>
        <taxon>Pyramimonadaceae</taxon>
        <taxon>Cymbomonas</taxon>
    </lineage>
</organism>
<dbReference type="Pfam" id="PF17917">
    <property type="entry name" value="RT_RNaseH"/>
    <property type="match status" value="1"/>
</dbReference>
<dbReference type="Gene3D" id="3.30.70.270">
    <property type="match status" value="2"/>
</dbReference>
<evidence type="ECO:0000313" key="12">
    <source>
        <dbReference type="Proteomes" id="UP001190700"/>
    </source>
</evidence>
<reference evidence="11 12" key="1">
    <citation type="journal article" date="2015" name="Genome Biol. Evol.">
        <title>Comparative Genomics of a Bacterivorous Green Alga Reveals Evolutionary Causalities and Consequences of Phago-Mixotrophic Mode of Nutrition.</title>
        <authorList>
            <person name="Burns J.A."/>
            <person name="Paasch A."/>
            <person name="Narechania A."/>
            <person name="Kim E."/>
        </authorList>
    </citation>
    <scope>NUCLEOTIDE SEQUENCE [LARGE SCALE GENOMIC DNA]</scope>
    <source>
        <strain evidence="11 12">PLY_AMNH</strain>
    </source>
</reference>
<proteinExistence type="predicted"/>
<dbReference type="InterPro" id="IPR000953">
    <property type="entry name" value="Chromo/chromo_shadow_dom"/>
</dbReference>